<feature type="domain" description="COQ9 C-terminal" evidence="7">
    <location>
        <begin position="118"/>
        <end position="188"/>
    </location>
</feature>
<proteinExistence type="inferred from homology"/>
<evidence type="ECO:0000313" key="9">
    <source>
        <dbReference type="EMBL" id="NKE20038.1"/>
    </source>
</evidence>
<dbReference type="GO" id="GO:0006744">
    <property type="term" value="P:ubiquinone biosynthetic process"/>
    <property type="evidence" value="ECO:0007669"/>
    <property type="project" value="UniProtKB-KW"/>
</dbReference>
<dbReference type="Gene3D" id="1.10.357.10">
    <property type="entry name" value="Tetracycline Repressor, domain 2"/>
    <property type="match status" value="1"/>
</dbReference>
<reference evidence="9 10" key="2">
    <citation type="submission" date="2020-02" db="EMBL/GenBank/DDBJ databases">
        <authorList>
            <person name="Sun Q."/>
            <person name="Inoue M."/>
        </authorList>
    </citation>
    <scope>NUCLEOTIDE SEQUENCE [LARGE SCALE GENOMIC DNA]</scope>
    <source>
        <strain evidence="9 10">KCTC 22478</strain>
    </source>
</reference>
<evidence type="ECO:0000313" key="11">
    <source>
        <dbReference type="Proteomes" id="UP001138708"/>
    </source>
</evidence>
<protein>
    <submittedName>
        <fullName evidence="8">COQ9 family protein</fullName>
    </submittedName>
</protein>
<dbReference type="Proteomes" id="UP001138708">
    <property type="component" value="Unassembled WGS sequence"/>
</dbReference>
<dbReference type="InterPro" id="IPR013718">
    <property type="entry name" value="COQ9_C"/>
</dbReference>
<dbReference type="Proteomes" id="UP000746741">
    <property type="component" value="Unassembled WGS sequence"/>
</dbReference>
<evidence type="ECO:0000256" key="3">
    <source>
        <dbReference type="ARBA" id="ARBA00022688"/>
    </source>
</evidence>
<keyword evidence="4" id="KW-0809">Transit peptide</keyword>
<reference evidence="8" key="1">
    <citation type="submission" date="2020-01" db="EMBL/GenBank/DDBJ databases">
        <authorList>
            <person name="Rat A."/>
        </authorList>
    </citation>
    <scope>NUCLEOTIDE SEQUENCE</scope>
    <source>
        <strain evidence="8">LMG 31161</strain>
    </source>
</reference>
<comment type="pathway">
    <text evidence="1">Cofactor biosynthesis; ubiquinone biosynthesis.</text>
</comment>
<comment type="caution">
    <text evidence="8">The sequence shown here is derived from an EMBL/GenBank/DDBJ whole genome shotgun (WGS) entry which is preliminary data.</text>
</comment>
<evidence type="ECO:0000256" key="4">
    <source>
        <dbReference type="ARBA" id="ARBA00022946"/>
    </source>
</evidence>
<evidence type="ECO:0000256" key="2">
    <source>
        <dbReference type="ARBA" id="ARBA00010766"/>
    </source>
</evidence>
<comment type="function">
    <text evidence="6">Membrane-associated protein that warps the membrane surface to access and bind aromatic isoprenes with high specificity, including ubiquinone (CoQ) isoprene intermediates and presents them directly to COQ7, therefore facilitating the COQ7-mediated hydroxylase step. Participates in the biosynthesis of coenzyme Q, also named ubiquinone, an essential lipid-soluble electron transporter for aerobic cellular respiration.</text>
</comment>
<accession>A0A9X9WNA7</accession>
<evidence type="ECO:0000313" key="8">
    <source>
        <dbReference type="EMBL" id="MBR0661817.1"/>
    </source>
</evidence>
<dbReference type="GO" id="GO:0008289">
    <property type="term" value="F:lipid binding"/>
    <property type="evidence" value="ECO:0007669"/>
    <property type="project" value="UniProtKB-KW"/>
</dbReference>
<reference evidence="8" key="3">
    <citation type="journal article" date="2021" name="Syst. Appl. Microbiol.">
        <title>Roseomonas hellenica sp. nov., isolated from roots of wild-growing Alkanna tinctoria.</title>
        <authorList>
            <person name="Rat A."/>
            <person name="Naranjo H.D."/>
            <person name="Lebbe L."/>
            <person name="Cnockaert M."/>
            <person name="Krigas N."/>
            <person name="Grigoriadou K."/>
            <person name="Maloupa E."/>
            <person name="Willems A."/>
        </authorList>
    </citation>
    <scope>NUCLEOTIDE SEQUENCE</scope>
    <source>
        <strain evidence="8">LMG 31161</strain>
    </source>
</reference>
<evidence type="ECO:0000313" key="10">
    <source>
        <dbReference type="Proteomes" id="UP000746741"/>
    </source>
</evidence>
<gene>
    <name evidence="9" type="ORF">GWK15_23995</name>
    <name evidence="8" type="ORF">GXW75_21355</name>
</gene>
<evidence type="ECO:0000256" key="6">
    <source>
        <dbReference type="ARBA" id="ARBA00058104"/>
    </source>
</evidence>
<dbReference type="EMBL" id="JAAVUP010000018">
    <property type="protein sequence ID" value="NKE20038.1"/>
    <property type="molecule type" value="Genomic_DNA"/>
</dbReference>
<dbReference type="AlphaFoldDB" id="A0A9X9WNA7"/>
<name>A0A9X9WNA7_9PROT</name>
<dbReference type="InterPro" id="IPR012762">
    <property type="entry name" value="Ubiq_biosynth_COQ9"/>
</dbReference>
<dbReference type="RefSeq" id="WP_168043948.1">
    <property type="nucleotide sequence ID" value="NZ_JAAEDK010000066.1"/>
</dbReference>
<dbReference type="NCBIfam" id="TIGR02396">
    <property type="entry name" value="diverge_rpsU"/>
    <property type="match status" value="1"/>
</dbReference>
<evidence type="ECO:0000256" key="5">
    <source>
        <dbReference type="ARBA" id="ARBA00023121"/>
    </source>
</evidence>
<keyword evidence="3" id="KW-0831">Ubiquinone biosynthesis</keyword>
<keyword evidence="5" id="KW-0446">Lipid-binding</keyword>
<evidence type="ECO:0000256" key="1">
    <source>
        <dbReference type="ARBA" id="ARBA00004749"/>
    </source>
</evidence>
<dbReference type="PANTHER" id="PTHR21427">
    <property type="entry name" value="UBIQUINONE BIOSYNTHESIS PROTEIN COQ9, MITOCHONDRIAL"/>
    <property type="match status" value="1"/>
</dbReference>
<dbReference type="Pfam" id="PF08511">
    <property type="entry name" value="COQ9"/>
    <property type="match status" value="1"/>
</dbReference>
<organism evidence="8 11">
    <name type="scientific">Neoroseomonas oryzicola</name>
    <dbReference type="NCBI Taxonomy" id="535904"/>
    <lineage>
        <taxon>Bacteria</taxon>
        <taxon>Pseudomonadati</taxon>
        <taxon>Pseudomonadota</taxon>
        <taxon>Alphaproteobacteria</taxon>
        <taxon>Acetobacterales</taxon>
        <taxon>Acetobacteraceae</taxon>
        <taxon>Neoroseomonas</taxon>
    </lineage>
</organism>
<dbReference type="EMBL" id="JAAEDK010000066">
    <property type="protein sequence ID" value="MBR0661817.1"/>
    <property type="molecule type" value="Genomic_DNA"/>
</dbReference>
<evidence type="ECO:0000259" key="7">
    <source>
        <dbReference type="Pfam" id="PF08511"/>
    </source>
</evidence>
<sequence>MTTLTEADRPARDAALRAILPLVPAMGWSRRAIAAGLADAGMAPEDVEFLFPRGAVSAIDAWLDLTDREMAAVAGDLAGLRTPDRIRALVAARLRLAAPHKDALRQAMAMLALPWNVPLGLRTAARSASAIWHAAGDHSADFSWYTRRASLAAIYGATLAFWLRDDSEDIGPALDFLDRRLEGLARFGRCRKRLTERRAA</sequence>
<dbReference type="PANTHER" id="PTHR21427:SF19">
    <property type="entry name" value="UBIQUINONE BIOSYNTHESIS PROTEIN COQ9, MITOCHONDRIAL"/>
    <property type="match status" value="1"/>
</dbReference>
<keyword evidence="10" id="KW-1185">Reference proteome</keyword>
<comment type="similarity">
    <text evidence="2">Belongs to the COQ9 family.</text>
</comment>